<name>A0AAD4HRH6_9AGAM</name>
<dbReference type="Proteomes" id="UP001195769">
    <property type="component" value="Unassembled WGS sequence"/>
</dbReference>
<accession>A0AAD4HRH6</accession>
<comment type="caution">
    <text evidence="2">The sequence shown here is derived from an EMBL/GenBank/DDBJ whole genome shotgun (WGS) entry which is preliminary data.</text>
</comment>
<dbReference type="RefSeq" id="XP_041231692.1">
    <property type="nucleotide sequence ID" value="XM_041376533.1"/>
</dbReference>
<reference evidence="2" key="1">
    <citation type="journal article" date="2020" name="New Phytol.">
        <title>Comparative genomics reveals dynamic genome evolution in host specialist ectomycorrhizal fungi.</title>
        <authorList>
            <person name="Lofgren L.A."/>
            <person name="Nguyen N.H."/>
            <person name="Vilgalys R."/>
            <person name="Ruytinx J."/>
            <person name="Liao H.L."/>
            <person name="Branco S."/>
            <person name="Kuo A."/>
            <person name="LaButti K."/>
            <person name="Lipzen A."/>
            <person name="Andreopoulos W."/>
            <person name="Pangilinan J."/>
            <person name="Riley R."/>
            <person name="Hundley H."/>
            <person name="Na H."/>
            <person name="Barry K."/>
            <person name="Grigoriev I.V."/>
            <person name="Stajich J.E."/>
            <person name="Kennedy P.G."/>
        </authorList>
    </citation>
    <scope>NUCLEOTIDE SEQUENCE</scope>
    <source>
        <strain evidence="2">FC203</strain>
    </source>
</reference>
<dbReference type="AlphaFoldDB" id="A0AAD4HRH6"/>
<gene>
    <name evidence="2" type="ORF">F5891DRAFT_975569</name>
</gene>
<organism evidence="2 3">
    <name type="scientific">Suillus fuscotomentosus</name>
    <dbReference type="NCBI Taxonomy" id="1912939"/>
    <lineage>
        <taxon>Eukaryota</taxon>
        <taxon>Fungi</taxon>
        <taxon>Dikarya</taxon>
        <taxon>Basidiomycota</taxon>
        <taxon>Agaricomycotina</taxon>
        <taxon>Agaricomycetes</taxon>
        <taxon>Agaricomycetidae</taxon>
        <taxon>Boletales</taxon>
        <taxon>Suillineae</taxon>
        <taxon>Suillaceae</taxon>
        <taxon>Suillus</taxon>
    </lineage>
</organism>
<feature type="compositionally biased region" description="Pro residues" evidence="1">
    <location>
        <begin position="86"/>
        <end position="99"/>
    </location>
</feature>
<feature type="region of interest" description="Disordered" evidence="1">
    <location>
        <begin position="1"/>
        <end position="24"/>
    </location>
</feature>
<protein>
    <submittedName>
        <fullName evidence="2">Uncharacterized protein</fullName>
    </submittedName>
</protein>
<keyword evidence="3" id="KW-1185">Reference proteome</keyword>
<feature type="region of interest" description="Disordered" evidence="1">
    <location>
        <begin position="78"/>
        <end position="101"/>
    </location>
</feature>
<evidence type="ECO:0000313" key="3">
    <source>
        <dbReference type="Proteomes" id="UP001195769"/>
    </source>
</evidence>
<dbReference type="GeneID" id="64670831"/>
<feature type="compositionally biased region" description="Acidic residues" evidence="1">
    <location>
        <begin position="7"/>
        <end position="23"/>
    </location>
</feature>
<evidence type="ECO:0000313" key="2">
    <source>
        <dbReference type="EMBL" id="KAG1906117.1"/>
    </source>
</evidence>
<proteinExistence type="predicted"/>
<sequence length="242" mass="27305">MSGTSETEVDNQEQETEQEAEVETQEKYTLHMNTKMELNLVPCATCTNQECLCHCSTKGMSYFECYKRKIKCSLIQETGKGKQKTVPPPPPPLPVLVPKPKPKLKPVATTIHPVRASSKATQVLGPATRTKKMASTILRKEVEEIDRQKIEIALKHSKLKEKTIDLDALDASLEEIYYERADECEDKDDEDDNFGVGDLIDKALVLVKQCLEVNRMTISDFIEQLLQSTDQIHESAKNILVQ</sequence>
<evidence type="ECO:0000256" key="1">
    <source>
        <dbReference type="SAM" id="MobiDB-lite"/>
    </source>
</evidence>
<dbReference type="EMBL" id="JABBWK010000005">
    <property type="protein sequence ID" value="KAG1906117.1"/>
    <property type="molecule type" value="Genomic_DNA"/>
</dbReference>